<protein>
    <submittedName>
        <fullName evidence="3">Mobilization protein</fullName>
    </submittedName>
</protein>
<dbReference type="Proteomes" id="UP000286701">
    <property type="component" value="Unassembled WGS sequence"/>
</dbReference>
<dbReference type="InterPro" id="IPR005094">
    <property type="entry name" value="Endonuclease_MobA/VirD2"/>
</dbReference>
<dbReference type="AlphaFoldDB" id="A0A444MVA9"/>
<organism evidence="3 4">
    <name type="scientific">Mucilaginibacter gilvus</name>
    <dbReference type="NCBI Taxonomy" id="2305909"/>
    <lineage>
        <taxon>Bacteria</taxon>
        <taxon>Pseudomonadati</taxon>
        <taxon>Bacteroidota</taxon>
        <taxon>Sphingobacteriia</taxon>
        <taxon>Sphingobacteriales</taxon>
        <taxon>Sphingobacteriaceae</taxon>
        <taxon>Mucilaginibacter</taxon>
    </lineage>
</organism>
<dbReference type="OrthoDB" id="1525197at2"/>
<feature type="domain" description="MobA/VirD2-like nuclease" evidence="2">
    <location>
        <begin position="17"/>
        <end position="145"/>
    </location>
</feature>
<sequence>MIGKVITGRSFGGCIRYVVQKNDAVILDAAGVRMQQVNQIINDFNLQRKYNPNLGKAVGHIALSWSVNDAAKLKDEVMVNIAKEYLLKMKIQDTQYLIVKHRDKNHPHIHIVYNRVSNNGKTISDNFQKQRNVQVAKELTLKHGLYISPGKERVNRQQLRGEDKIKYELFDAIRSASKKVKNINELKQVLAKQGIVTHLKYRSGTTEVQGISFSKGEYKFKGSEIDRSLSYAKLSQAIKQQQVKPEKSLANQLREVLENAKQERESRQTTEQVTYLKSEPETHYLRQSLSAGADLLGDLLGNIADDDDSPERKRRKKNEQQQSRGISR</sequence>
<name>A0A444MVA9_9SPHI</name>
<reference evidence="3 4" key="1">
    <citation type="submission" date="2019-01" db="EMBL/GenBank/DDBJ databases">
        <title>Mucilaginibacter antarcticum sp. nov., isolated from antarctic soil.</title>
        <authorList>
            <person name="Yan Y.-Q."/>
            <person name="Du Z.-J."/>
        </authorList>
    </citation>
    <scope>NUCLEOTIDE SEQUENCE [LARGE SCALE GENOMIC DNA]</scope>
    <source>
        <strain evidence="3 4">F01003</strain>
    </source>
</reference>
<gene>
    <name evidence="3" type="ORF">EPL05_03150</name>
</gene>
<keyword evidence="4" id="KW-1185">Reference proteome</keyword>
<comment type="caution">
    <text evidence="3">The sequence shown here is derived from an EMBL/GenBank/DDBJ whole genome shotgun (WGS) entry which is preliminary data.</text>
</comment>
<dbReference type="Pfam" id="PF03432">
    <property type="entry name" value="Relaxase"/>
    <property type="match status" value="1"/>
</dbReference>
<dbReference type="EMBL" id="SBIW01000001">
    <property type="protein sequence ID" value="RWY57541.1"/>
    <property type="molecule type" value="Genomic_DNA"/>
</dbReference>
<feature type="region of interest" description="Disordered" evidence="1">
    <location>
        <begin position="299"/>
        <end position="328"/>
    </location>
</feature>
<accession>A0A444MVA9</accession>
<evidence type="ECO:0000256" key="1">
    <source>
        <dbReference type="SAM" id="MobiDB-lite"/>
    </source>
</evidence>
<evidence type="ECO:0000313" key="4">
    <source>
        <dbReference type="Proteomes" id="UP000286701"/>
    </source>
</evidence>
<evidence type="ECO:0000313" key="3">
    <source>
        <dbReference type="EMBL" id="RWY57541.1"/>
    </source>
</evidence>
<proteinExistence type="predicted"/>
<evidence type="ECO:0000259" key="2">
    <source>
        <dbReference type="Pfam" id="PF03432"/>
    </source>
</evidence>